<dbReference type="SUPFAM" id="SSF48403">
    <property type="entry name" value="Ankyrin repeat"/>
    <property type="match status" value="1"/>
</dbReference>
<gene>
    <name evidence="3" type="ORF">DYB35_001917</name>
</gene>
<name>A0A3R6WZA9_APHAT</name>
<sequence length="902" mass="99084">MHTIIASSTSNCRTWTPKCGVHVPAELIPEAMEFEQNWLKFGIVKSALYDARMASYEAEWGGAVNSLPIIDSSAMSTSCFPHVDNAVFRAVSTMEDMSHLSAASYDNVTYISPVDNQPLSSSLDDEDDDLVLTPPMISTAFSSHFAIANTGLSSAMGILCVSPNGGRPKAKAKSSKRLPVASGRTTRSSHDTPTPLAKKKSSAPSKRKAVDELRRPVQMDMRWTPIHYAVMGKRKHIVALLLKYAPTPYVTVNRRDAAGEGYPSIVRLLLDNGADIDDRDNEAALTDQVRAAETLLEYRCNTEIKTKSSSETALELAERVHSHLVRKFYIVTTEVRIASVPKPGQWIDHAKKLPGEVVEVVDEGHRALSMPVSPSKAARRQPPTDKADDITYLKLAYAEGWVPLETSSDGTMNMELLPETDWTEERPPPNSFFLFRALVPLQLKSGPDAFAPKLLPVETKEPCDVVEVSRIVTFPRSSTSFVEVHPMGWLSIQLPSGRKLLERTTSFTPSSTPSHPLVEPSSTVAVIAGKSGVLERGHFFYCVHIAVGIREFPDIMSPRVGKGFHINTIVEGSQRFTPQSSPITYVKLQHERGWVFESTMDGQVYSGPTFESPVIGTRANLVECRERLQIQVPTGASCSNTWVFLKLRHAPGWVSETSRDGLDKLVDPIEGDATTVEKPKFYKVKLTVPVLAAPDVFCGALQFSLPESDVVYAAVKDKGWVALDRPSASKVTVERISVVDILAVETTAQNELFADRNTLSSSSLGLDSIPLVRHGYVATETAAIPVVLEEIKHPANAILLTFPWKQLWWHVSFPDKSVVVVELQHGLHGGFRAVFCNGNVMAQSRLLWDSGDTIEVAAAGHTFQVSIVLEGGAAFFSSAVQYYTYSLVVDGHPIRMSTYKDN</sequence>
<dbReference type="SMART" id="SM00248">
    <property type="entry name" value="ANK"/>
    <property type="match status" value="2"/>
</dbReference>
<evidence type="ECO:0000313" key="3">
    <source>
        <dbReference type="EMBL" id="RHY94309.1"/>
    </source>
</evidence>
<evidence type="ECO:0000256" key="1">
    <source>
        <dbReference type="PROSITE-ProRule" id="PRU00023"/>
    </source>
</evidence>
<keyword evidence="1" id="KW-0040">ANK repeat</keyword>
<dbReference type="InterPro" id="IPR002110">
    <property type="entry name" value="Ankyrin_rpt"/>
</dbReference>
<dbReference type="EMBL" id="QUTG01002874">
    <property type="protein sequence ID" value="RHY94309.1"/>
    <property type="molecule type" value="Genomic_DNA"/>
</dbReference>
<proteinExistence type="predicted"/>
<dbReference type="Proteomes" id="UP000285712">
    <property type="component" value="Unassembled WGS sequence"/>
</dbReference>
<reference evidence="3 4" key="1">
    <citation type="submission" date="2018-08" db="EMBL/GenBank/DDBJ databases">
        <title>Aphanomyces genome sequencing and annotation.</title>
        <authorList>
            <person name="Minardi D."/>
            <person name="Oidtmann B."/>
            <person name="Van Der Giezen M."/>
            <person name="Studholme D.J."/>
        </authorList>
    </citation>
    <scope>NUCLEOTIDE SEQUENCE [LARGE SCALE GENOMIC DNA]</scope>
    <source>
        <strain evidence="3 4">Sv</strain>
    </source>
</reference>
<dbReference type="AlphaFoldDB" id="A0A3R6WZA9"/>
<evidence type="ECO:0000256" key="2">
    <source>
        <dbReference type="SAM" id="MobiDB-lite"/>
    </source>
</evidence>
<feature type="region of interest" description="Disordered" evidence="2">
    <location>
        <begin position="166"/>
        <end position="212"/>
    </location>
</feature>
<dbReference type="Pfam" id="PF00023">
    <property type="entry name" value="Ank"/>
    <property type="match status" value="2"/>
</dbReference>
<protein>
    <submittedName>
        <fullName evidence="3">Uncharacterized protein</fullName>
    </submittedName>
</protein>
<organism evidence="3 4">
    <name type="scientific">Aphanomyces astaci</name>
    <name type="common">Crayfish plague agent</name>
    <dbReference type="NCBI Taxonomy" id="112090"/>
    <lineage>
        <taxon>Eukaryota</taxon>
        <taxon>Sar</taxon>
        <taxon>Stramenopiles</taxon>
        <taxon>Oomycota</taxon>
        <taxon>Saprolegniomycetes</taxon>
        <taxon>Saprolegniales</taxon>
        <taxon>Verrucalvaceae</taxon>
        <taxon>Aphanomyces</taxon>
    </lineage>
</organism>
<evidence type="ECO:0000313" key="4">
    <source>
        <dbReference type="Proteomes" id="UP000285712"/>
    </source>
</evidence>
<dbReference type="PROSITE" id="PS50088">
    <property type="entry name" value="ANK_REPEAT"/>
    <property type="match status" value="1"/>
</dbReference>
<feature type="compositionally biased region" description="Basic residues" evidence="2">
    <location>
        <begin position="197"/>
        <end position="207"/>
    </location>
</feature>
<feature type="repeat" description="ANK" evidence="1">
    <location>
        <begin position="257"/>
        <end position="281"/>
    </location>
</feature>
<dbReference type="InterPro" id="IPR036770">
    <property type="entry name" value="Ankyrin_rpt-contain_sf"/>
</dbReference>
<dbReference type="VEuPathDB" id="FungiDB:H257_01323"/>
<accession>A0A3R6WZA9</accession>
<dbReference type="Gene3D" id="1.25.40.20">
    <property type="entry name" value="Ankyrin repeat-containing domain"/>
    <property type="match status" value="1"/>
</dbReference>
<comment type="caution">
    <text evidence="3">The sequence shown here is derived from an EMBL/GenBank/DDBJ whole genome shotgun (WGS) entry which is preliminary data.</text>
</comment>